<keyword evidence="5" id="KW-1185">Reference proteome</keyword>
<evidence type="ECO:0000256" key="2">
    <source>
        <dbReference type="SAM" id="SignalP"/>
    </source>
</evidence>
<feature type="region of interest" description="Disordered" evidence="1">
    <location>
        <begin position="36"/>
        <end position="60"/>
    </location>
</feature>
<dbReference type="Proteomes" id="UP000198420">
    <property type="component" value="Unassembled WGS sequence"/>
</dbReference>
<sequence length="136" mass="14173">MRSVTILVALLVAALALTACGGTADRAAPTKTVTVAPPSATSATAPVSTPTALPSSAKAPATKKIRVPDVVGKNHQTAQNIMQAAGLWMLQEEDVTGQGRMLILDRNWQVVRQKPKAGTSVTPEATITLYSKKIGE</sequence>
<dbReference type="PROSITE" id="PS51257">
    <property type="entry name" value="PROKAR_LIPOPROTEIN"/>
    <property type="match status" value="1"/>
</dbReference>
<dbReference type="Pfam" id="PF03793">
    <property type="entry name" value="PASTA"/>
    <property type="match status" value="1"/>
</dbReference>
<keyword evidence="2" id="KW-0732">Signal</keyword>
<proteinExistence type="predicted"/>
<protein>
    <submittedName>
        <fullName evidence="4">PASTA domain-containing protein</fullName>
    </submittedName>
</protein>
<evidence type="ECO:0000256" key="1">
    <source>
        <dbReference type="SAM" id="MobiDB-lite"/>
    </source>
</evidence>
<dbReference type="CDD" id="cd06577">
    <property type="entry name" value="PASTA_pknB"/>
    <property type="match status" value="1"/>
</dbReference>
<dbReference type="Gene3D" id="3.30.10.20">
    <property type="match status" value="1"/>
</dbReference>
<reference evidence="5" key="1">
    <citation type="submission" date="2017-06" db="EMBL/GenBank/DDBJ databases">
        <authorList>
            <person name="Varghese N."/>
            <person name="Submissions S."/>
        </authorList>
    </citation>
    <scope>NUCLEOTIDE SEQUENCE [LARGE SCALE GENOMIC DNA]</scope>
    <source>
        <strain evidence="5">DSM 44485</strain>
    </source>
</reference>
<evidence type="ECO:0000313" key="5">
    <source>
        <dbReference type="Proteomes" id="UP000198420"/>
    </source>
</evidence>
<dbReference type="PROSITE" id="PS51178">
    <property type="entry name" value="PASTA"/>
    <property type="match status" value="1"/>
</dbReference>
<dbReference type="EMBL" id="FZNP01000008">
    <property type="protein sequence ID" value="SNR91771.1"/>
    <property type="molecule type" value="Genomic_DNA"/>
</dbReference>
<accession>A0A239A8W0</accession>
<organism evidence="4 5">
    <name type="scientific">Actinomadura mexicana</name>
    <dbReference type="NCBI Taxonomy" id="134959"/>
    <lineage>
        <taxon>Bacteria</taxon>
        <taxon>Bacillati</taxon>
        <taxon>Actinomycetota</taxon>
        <taxon>Actinomycetes</taxon>
        <taxon>Streptosporangiales</taxon>
        <taxon>Thermomonosporaceae</taxon>
        <taxon>Actinomadura</taxon>
    </lineage>
</organism>
<dbReference type="OrthoDB" id="4335972at2"/>
<evidence type="ECO:0000313" key="4">
    <source>
        <dbReference type="EMBL" id="SNR91771.1"/>
    </source>
</evidence>
<name>A0A239A8W0_9ACTN</name>
<dbReference type="RefSeq" id="WP_089313682.1">
    <property type="nucleotide sequence ID" value="NZ_FZNP01000008.1"/>
</dbReference>
<gene>
    <name evidence="4" type="ORF">SAMN06265355_108257</name>
</gene>
<evidence type="ECO:0000259" key="3">
    <source>
        <dbReference type="PROSITE" id="PS51178"/>
    </source>
</evidence>
<feature type="signal peptide" evidence="2">
    <location>
        <begin position="1"/>
        <end position="24"/>
    </location>
</feature>
<dbReference type="AlphaFoldDB" id="A0A239A8W0"/>
<feature type="domain" description="PASTA" evidence="3">
    <location>
        <begin position="61"/>
        <end position="133"/>
    </location>
</feature>
<dbReference type="SMART" id="SM00740">
    <property type="entry name" value="PASTA"/>
    <property type="match status" value="1"/>
</dbReference>
<dbReference type="InterPro" id="IPR005543">
    <property type="entry name" value="PASTA_dom"/>
</dbReference>
<feature type="chain" id="PRO_5039324730" evidence="2">
    <location>
        <begin position="25"/>
        <end position="136"/>
    </location>
</feature>
<feature type="compositionally biased region" description="Low complexity" evidence="1">
    <location>
        <begin position="36"/>
        <end position="57"/>
    </location>
</feature>
<dbReference type="SUPFAM" id="SSF54184">
    <property type="entry name" value="Penicillin-binding protein 2x (pbp-2x), c-terminal domain"/>
    <property type="match status" value="1"/>
</dbReference>